<evidence type="ECO:0000256" key="2">
    <source>
        <dbReference type="ARBA" id="ARBA00040158"/>
    </source>
</evidence>
<dbReference type="GO" id="GO:0051787">
    <property type="term" value="F:misfolded protein binding"/>
    <property type="evidence" value="ECO:0007669"/>
    <property type="project" value="TreeGrafter"/>
</dbReference>
<evidence type="ECO:0000256" key="4">
    <source>
        <dbReference type="ARBA" id="ARBA00045428"/>
    </source>
</evidence>
<evidence type="ECO:0000259" key="6">
    <source>
        <dbReference type="PROSITE" id="PS50076"/>
    </source>
</evidence>
<feature type="non-terminal residue" evidence="7">
    <location>
        <position position="1"/>
    </location>
</feature>
<protein>
    <recommendedName>
        <fullName evidence="2">DnaJ homolog subfamily B member 9</fullName>
    </recommendedName>
    <alternativeName>
        <fullName evidence="3">Endoplasmic reticulum DNA J domain-containing protein 4</fullName>
    </alternativeName>
</protein>
<dbReference type="SUPFAM" id="SSF46565">
    <property type="entry name" value="Chaperone J-domain"/>
    <property type="match status" value="1"/>
</dbReference>
<evidence type="ECO:0000256" key="3">
    <source>
        <dbReference type="ARBA" id="ARBA00041533"/>
    </source>
</evidence>
<dbReference type="CDD" id="cd06257">
    <property type="entry name" value="DnaJ"/>
    <property type="match status" value="1"/>
</dbReference>
<organism evidence="7 8">
    <name type="scientific">Adineta steineri</name>
    <dbReference type="NCBI Taxonomy" id="433720"/>
    <lineage>
        <taxon>Eukaryota</taxon>
        <taxon>Metazoa</taxon>
        <taxon>Spiralia</taxon>
        <taxon>Gnathifera</taxon>
        <taxon>Rotifera</taxon>
        <taxon>Eurotatoria</taxon>
        <taxon>Bdelloidea</taxon>
        <taxon>Adinetida</taxon>
        <taxon>Adinetidae</taxon>
        <taxon>Adineta</taxon>
    </lineage>
</organism>
<evidence type="ECO:0000313" key="8">
    <source>
        <dbReference type="Proteomes" id="UP000663844"/>
    </source>
</evidence>
<name>A0A819VW37_9BILA</name>
<reference evidence="7" key="1">
    <citation type="submission" date="2021-02" db="EMBL/GenBank/DDBJ databases">
        <authorList>
            <person name="Nowell W R."/>
        </authorList>
    </citation>
    <scope>NUCLEOTIDE SEQUENCE</scope>
</reference>
<dbReference type="PROSITE" id="PS50076">
    <property type="entry name" value="DNAJ_2"/>
    <property type="match status" value="1"/>
</dbReference>
<comment type="subunit">
    <text evidence="5">Interacts with HSPA5/BiP; interaction is direct. Interacts with ERN1/IRE1 (via the luminal region). Interacts with DERL1.</text>
</comment>
<dbReference type="PANTHER" id="PTHR44360">
    <property type="entry name" value="DNAJ HOMOLOG SUBFAMILY B MEMBER 9"/>
    <property type="match status" value="1"/>
</dbReference>
<dbReference type="InterPro" id="IPR001623">
    <property type="entry name" value="DnaJ_domain"/>
</dbReference>
<dbReference type="PRINTS" id="PR00625">
    <property type="entry name" value="JDOMAIN"/>
</dbReference>
<dbReference type="SMART" id="SM00271">
    <property type="entry name" value="DnaJ"/>
    <property type="match status" value="1"/>
</dbReference>
<feature type="domain" description="J" evidence="6">
    <location>
        <begin position="23"/>
        <end position="58"/>
    </location>
</feature>
<gene>
    <name evidence="7" type="ORF">OXD698_LOCUS36209</name>
</gene>
<dbReference type="GO" id="GO:0005783">
    <property type="term" value="C:endoplasmic reticulum"/>
    <property type="evidence" value="ECO:0007669"/>
    <property type="project" value="TreeGrafter"/>
</dbReference>
<comment type="caution">
    <text evidence="7">The sequence shown here is derived from an EMBL/GenBank/DDBJ whole genome shotgun (WGS) entry which is preliminary data.</text>
</comment>
<comment type="function">
    <text evidence="4">Co-chaperone for Hsp70 protein HSPA5/BiP that acts as a key repressor of the ERN1/IRE1-mediated unfolded protein response (UPR). J domain-containing co-chaperones stimulate the ATPase activity of Hsp70 proteins and are required for efficient substrate recognition by Hsp70 proteins. In the unstressed endoplasmic reticulum, interacts with the luminal region of ERN1/IRE1 and selectively recruits HSPA5/BiP: HSPA5/BiP disrupts the dimerization of the active ERN1/IRE1 luminal region, thereby inactivating ERN1/IRE1. Also involved in endoplasmic reticulum-associated degradation (ERAD) of misfolded proteins. Required for survival of B-cell progenitors and normal antibody production.</text>
</comment>
<dbReference type="Pfam" id="PF00226">
    <property type="entry name" value="DnaJ"/>
    <property type="match status" value="1"/>
</dbReference>
<dbReference type="InterPro" id="IPR051948">
    <property type="entry name" value="Hsp70_co-chaperone_J-domain"/>
</dbReference>
<dbReference type="EMBL" id="CAJOAZ010005878">
    <property type="protein sequence ID" value="CAF4116036.1"/>
    <property type="molecule type" value="Genomic_DNA"/>
</dbReference>
<proteinExistence type="predicted"/>
<dbReference type="InterPro" id="IPR036869">
    <property type="entry name" value="J_dom_sf"/>
</dbReference>
<evidence type="ECO:0000256" key="1">
    <source>
        <dbReference type="ARBA" id="ARBA00023186"/>
    </source>
</evidence>
<dbReference type="Gene3D" id="1.10.287.110">
    <property type="entry name" value="DnaJ domain"/>
    <property type="match status" value="1"/>
</dbReference>
<evidence type="ECO:0000313" key="7">
    <source>
        <dbReference type="EMBL" id="CAF4116036.1"/>
    </source>
</evidence>
<dbReference type="AlphaFoldDB" id="A0A819VW37"/>
<evidence type="ECO:0000256" key="5">
    <source>
        <dbReference type="ARBA" id="ARBA00046365"/>
    </source>
</evidence>
<dbReference type="Proteomes" id="UP000663844">
    <property type="component" value="Unassembled WGS sequence"/>
</dbReference>
<dbReference type="PANTHER" id="PTHR44360:SF1">
    <property type="entry name" value="DNAJ HOMOLOG SUBFAMILY B MEMBER 9"/>
    <property type="match status" value="1"/>
</dbReference>
<accession>A0A819VW37</accession>
<dbReference type="GO" id="GO:0051087">
    <property type="term" value="F:protein-folding chaperone binding"/>
    <property type="evidence" value="ECO:0007669"/>
    <property type="project" value="TreeGrafter"/>
</dbReference>
<keyword evidence="1" id="KW-0143">Chaperone</keyword>
<sequence>MDINTWIRFIILVNYTVGVTAIDYYKILGVKPDATEKEIKRKFRQLAIKYHPDKNKDP</sequence>
<dbReference type="GO" id="GO:0036503">
    <property type="term" value="P:ERAD pathway"/>
    <property type="evidence" value="ECO:0007669"/>
    <property type="project" value="TreeGrafter"/>
</dbReference>